<evidence type="ECO:0000313" key="2">
    <source>
        <dbReference type="Proteomes" id="UP001221302"/>
    </source>
</evidence>
<name>A0AAE3TEJ0_9BACT</name>
<dbReference type="RefSeq" id="WP_321536103.1">
    <property type="nucleotide sequence ID" value="NZ_JARGDL010000012.1"/>
</dbReference>
<sequence>MNYKSRAISSFLLLLLIFILPQLNKVQAQAVNVKLFPPPANQLKQADLWRLNITYTGAVAAYRASLITVELKEKTSGMQATSKLRSVVISGSKSFSFNDFNTTDLTYHNTNLQEAYGKNMNAPDGNYTICVYVKNEKGEIVASDCIDQTITTVVPVDVTPHLTVKLIPSPPPNLLRSTDLWRIIATNQSVLAYKAFLINVVLKEKTTGLQVESKLRSVVISGSKSFSFNDFNTADLTYHNTNLQEAYGKNMNAPDGNYTICVYVKNEKGEVVASDCIDQTIITIKPEKVSIQLISPPDGSTLISNQPVLFTWILRSIKPGTVFNYRMKVVEILGNQSSTEAITQNPAWFERSDITTTTLMYPVAARKLENGKKYAWQITAYVKNDEIGKSETWSFNYGREETPEKITEVKQCDVFKVEFKKTAKGDTISYKLLITNNYKGNFAGNKPGSFRITVKDDSIVSITGGVTEGWKRTPSKFPIGSSSVKWANNSGNIPNDTTDLGNIIFRDIYSKPIKVVYEWLDKEEALICKDSSSFIASRFYYELTTELPNNFIEVFDNFLNIQYANNYASIDETTLSIYDVEKYEIVKPKNEKGSKPNNNDKKNTQINSNGLNRITIDLKNYVLQPKTTYLLVVSDYKNNYYLNFKVTKQNEK</sequence>
<dbReference type="InterPro" id="IPR013783">
    <property type="entry name" value="Ig-like_fold"/>
</dbReference>
<accession>A0AAE3TEJ0</accession>
<evidence type="ECO:0000313" key="1">
    <source>
        <dbReference type="EMBL" id="MDF1612333.1"/>
    </source>
</evidence>
<organism evidence="1 2">
    <name type="scientific">Stygiobacter electus</name>
    <dbReference type="NCBI Taxonomy" id="3032292"/>
    <lineage>
        <taxon>Bacteria</taxon>
        <taxon>Pseudomonadati</taxon>
        <taxon>Ignavibacteriota</taxon>
        <taxon>Ignavibacteria</taxon>
        <taxon>Ignavibacteriales</taxon>
        <taxon>Melioribacteraceae</taxon>
        <taxon>Stygiobacter</taxon>
    </lineage>
</organism>
<reference evidence="1" key="1">
    <citation type="submission" date="2023-03" db="EMBL/GenBank/DDBJ databases">
        <title>Stygiobacter electus gen. nov., sp. nov., facultatively anaerobic thermotolerant bacterium of the class Ignavibacteria from a well of Yessentuki mineral water deposit.</title>
        <authorList>
            <person name="Podosokorskaya O.A."/>
            <person name="Elcheninov A.G."/>
            <person name="Petrova N.F."/>
            <person name="Zavarzina D.G."/>
            <person name="Kublanov I.V."/>
            <person name="Merkel A.Y."/>
        </authorList>
    </citation>
    <scope>NUCLEOTIDE SEQUENCE</scope>
    <source>
        <strain evidence="1">09-Me</strain>
    </source>
</reference>
<dbReference type="Proteomes" id="UP001221302">
    <property type="component" value="Unassembled WGS sequence"/>
</dbReference>
<dbReference type="EMBL" id="JARGDL010000012">
    <property type="protein sequence ID" value="MDF1612333.1"/>
    <property type="molecule type" value="Genomic_DNA"/>
</dbReference>
<protein>
    <submittedName>
        <fullName evidence="1">Uncharacterized protein</fullName>
    </submittedName>
</protein>
<keyword evidence="2" id="KW-1185">Reference proteome</keyword>
<dbReference type="Gene3D" id="2.60.40.10">
    <property type="entry name" value="Immunoglobulins"/>
    <property type="match status" value="1"/>
</dbReference>
<gene>
    <name evidence="1" type="ORF">P0M35_09235</name>
</gene>
<proteinExistence type="predicted"/>
<dbReference type="AlphaFoldDB" id="A0AAE3TEJ0"/>
<comment type="caution">
    <text evidence="1">The sequence shown here is derived from an EMBL/GenBank/DDBJ whole genome shotgun (WGS) entry which is preliminary data.</text>
</comment>